<protein>
    <submittedName>
        <fullName evidence="2">Putative ribonuclease H protein At1g65750 family</fullName>
    </submittedName>
</protein>
<dbReference type="GO" id="GO:0004523">
    <property type="term" value="F:RNA-DNA hybrid ribonuclease activity"/>
    <property type="evidence" value="ECO:0007669"/>
    <property type="project" value="InterPro"/>
</dbReference>
<evidence type="ECO:0000259" key="1">
    <source>
        <dbReference type="Pfam" id="PF13456"/>
    </source>
</evidence>
<dbReference type="InterPro" id="IPR044730">
    <property type="entry name" value="RNase_H-like_dom_plant"/>
</dbReference>
<dbReference type="InterPro" id="IPR002156">
    <property type="entry name" value="RNaseH_domain"/>
</dbReference>
<gene>
    <name evidence="2" type="ORF">G2W53_026107</name>
</gene>
<keyword evidence="3" id="KW-1185">Reference proteome</keyword>
<comment type="caution">
    <text evidence="2">The sequence shown here is derived from an EMBL/GenBank/DDBJ whole genome shotgun (WGS) entry which is preliminary data.</text>
</comment>
<proteinExistence type="predicted"/>
<dbReference type="PANTHER" id="PTHR33116:SF78">
    <property type="entry name" value="OS12G0587133 PROTEIN"/>
    <property type="match status" value="1"/>
</dbReference>
<dbReference type="GO" id="GO:0003676">
    <property type="term" value="F:nucleic acid binding"/>
    <property type="evidence" value="ECO:0007669"/>
    <property type="project" value="InterPro"/>
</dbReference>
<dbReference type="InterPro" id="IPR012337">
    <property type="entry name" value="RNaseH-like_sf"/>
</dbReference>
<reference evidence="2" key="1">
    <citation type="submission" date="2020-09" db="EMBL/GenBank/DDBJ databases">
        <title>Genome-Enabled Discovery of Anthraquinone Biosynthesis in Senna tora.</title>
        <authorList>
            <person name="Kang S.-H."/>
            <person name="Pandey R.P."/>
            <person name="Lee C.-M."/>
            <person name="Sim J.-S."/>
            <person name="Jeong J.-T."/>
            <person name="Choi B.-S."/>
            <person name="Jung M."/>
            <person name="Ginzburg D."/>
            <person name="Zhao K."/>
            <person name="Won S.Y."/>
            <person name="Oh T.-J."/>
            <person name="Yu Y."/>
            <person name="Kim N.-H."/>
            <person name="Lee O.R."/>
            <person name="Lee T.-H."/>
            <person name="Bashyal P."/>
            <person name="Kim T.-S."/>
            <person name="Lee W.-H."/>
            <person name="Kawkins C."/>
            <person name="Kim C.-K."/>
            <person name="Kim J.S."/>
            <person name="Ahn B.O."/>
            <person name="Rhee S.Y."/>
            <person name="Sohng J.K."/>
        </authorList>
    </citation>
    <scope>NUCLEOTIDE SEQUENCE</scope>
    <source>
        <tissue evidence="2">Leaf</tissue>
    </source>
</reference>
<dbReference type="Proteomes" id="UP000634136">
    <property type="component" value="Unassembled WGS sequence"/>
</dbReference>
<dbReference type="Pfam" id="PF13456">
    <property type="entry name" value="RVT_3"/>
    <property type="match status" value="1"/>
</dbReference>
<dbReference type="PANTHER" id="PTHR33116">
    <property type="entry name" value="REVERSE TRANSCRIPTASE ZINC-BINDING DOMAIN-CONTAINING PROTEIN-RELATED-RELATED"/>
    <property type="match status" value="1"/>
</dbReference>
<evidence type="ECO:0000313" key="2">
    <source>
        <dbReference type="EMBL" id="KAF7820652.1"/>
    </source>
</evidence>
<dbReference type="AlphaFoldDB" id="A0A834TGA1"/>
<dbReference type="Gene3D" id="3.30.420.10">
    <property type="entry name" value="Ribonuclease H-like superfamily/Ribonuclease H"/>
    <property type="match status" value="1"/>
</dbReference>
<dbReference type="SUPFAM" id="SSF53098">
    <property type="entry name" value="Ribonuclease H-like"/>
    <property type="match status" value="1"/>
</dbReference>
<name>A0A834TGA1_9FABA</name>
<dbReference type="EMBL" id="JAAIUW010000008">
    <property type="protein sequence ID" value="KAF7820652.1"/>
    <property type="molecule type" value="Genomic_DNA"/>
</dbReference>
<feature type="domain" description="RNase H type-1" evidence="1">
    <location>
        <begin position="352"/>
        <end position="433"/>
    </location>
</feature>
<accession>A0A834TGA1</accession>
<evidence type="ECO:0000313" key="3">
    <source>
        <dbReference type="Proteomes" id="UP000634136"/>
    </source>
</evidence>
<dbReference type="OrthoDB" id="1002608at2759"/>
<dbReference type="InterPro" id="IPR036397">
    <property type="entry name" value="RNaseH_sf"/>
</dbReference>
<dbReference type="CDD" id="cd06222">
    <property type="entry name" value="RNase_H_like"/>
    <property type="match status" value="1"/>
</dbReference>
<organism evidence="2 3">
    <name type="scientific">Senna tora</name>
    <dbReference type="NCBI Taxonomy" id="362788"/>
    <lineage>
        <taxon>Eukaryota</taxon>
        <taxon>Viridiplantae</taxon>
        <taxon>Streptophyta</taxon>
        <taxon>Embryophyta</taxon>
        <taxon>Tracheophyta</taxon>
        <taxon>Spermatophyta</taxon>
        <taxon>Magnoliopsida</taxon>
        <taxon>eudicotyledons</taxon>
        <taxon>Gunneridae</taxon>
        <taxon>Pentapetalae</taxon>
        <taxon>rosids</taxon>
        <taxon>fabids</taxon>
        <taxon>Fabales</taxon>
        <taxon>Fabaceae</taxon>
        <taxon>Caesalpinioideae</taxon>
        <taxon>Cassia clade</taxon>
        <taxon>Senna</taxon>
    </lineage>
</organism>
<sequence>MAGRATLVQTVCSSMPLYHMQHNMLPKSVISQIEKLERAFLWGSSPEKKRCHQIGWNKICSPKAFGGLGILSLREMNLAFFYKLAWQLLTKEDNLWVRFIKGKYGVASNGVFEVSSKPTDSSFWRDIIRILPEFKDQIAWEVGDGNKIGFWDDKWISKDMILREYVVTDDHNINSSEKLSDFVNDQNQWDIGKLSNMLYKPAIYKILSFVPPDKQAGMDVPLWNLGDDSGFTTKSAYLSIKKLEANCSPSVWSSIWKGNNQQSHKLLLWRMCHNSLPTRSKTASWSGSSATCPSFFWDWRNRVVNEPGFVYPNEPHRVILSSAKNQLAAWKVVEASSVINCSWVQGFSLKIGLSNPLFAEIWSIAEGLSLAWNLGYRKVILENDSQVAVNCFRSGFNVDKVCHPAVKKVWDLLSKDWVVKIKHIPHIANKCVLTFLLKEV</sequence>